<evidence type="ECO:0000256" key="10">
    <source>
        <dbReference type="HAMAP-Rule" id="MF_00815"/>
    </source>
</evidence>
<comment type="function">
    <text evidence="1 10">Produces ATP from ADP in the presence of a proton gradient across the membrane. The gamma chain is believed to be important in regulating ATPase activity and the flow of protons through the CF(0) complex.</text>
</comment>
<keyword evidence="5 10" id="KW-0375">Hydrogen ion transport</keyword>
<dbReference type="InterPro" id="IPR023632">
    <property type="entry name" value="ATP_synth_F1_gsu_CS"/>
</dbReference>
<evidence type="ECO:0000256" key="7">
    <source>
        <dbReference type="ARBA" id="ARBA00023136"/>
    </source>
</evidence>
<keyword evidence="4 10" id="KW-0813">Transport</keyword>
<reference evidence="11" key="2">
    <citation type="journal article" date="2021" name="PeerJ">
        <title>Extensive microbial diversity within the chicken gut microbiome revealed by metagenomics and culture.</title>
        <authorList>
            <person name="Gilroy R."/>
            <person name="Ravi A."/>
            <person name="Getino M."/>
            <person name="Pursley I."/>
            <person name="Horton D.L."/>
            <person name="Alikhan N.F."/>
            <person name="Baker D."/>
            <person name="Gharbi K."/>
            <person name="Hall N."/>
            <person name="Watson M."/>
            <person name="Adriaenssens E.M."/>
            <person name="Foster-Nyarko E."/>
            <person name="Jarju S."/>
            <person name="Secka A."/>
            <person name="Antonio M."/>
            <person name="Oren A."/>
            <person name="Chaudhuri R.R."/>
            <person name="La Ragione R."/>
            <person name="Hildebrand F."/>
            <person name="Pallen M.J."/>
        </authorList>
    </citation>
    <scope>NUCLEOTIDE SEQUENCE</scope>
    <source>
        <strain evidence="11">10406</strain>
    </source>
</reference>
<dbReference type="Gene3D" id="1.10.287.80">
    <property type="entry name" value="ATP synthase, gamma subunit, helix hairpin domain"/>
    <property type="match status" value="1"/>
</dbReference>
<dbReference type="CDD" id="cd12151">
    <property type="entry name" value="F1-ATPase_gamma"/>
    <property type="match status" value="1"/>
</dbReference>
<dbReference type="GO" id="GO:0042777">
    <property type="term" value="P:proton motive force-driven plasma membrane ATP synthesis"/>
    <property type="evidence" value="ECO:0007669"/>
    <property type="project" value="UniProtKB-UniRule"/>
</dbReference>
<keyword evidence="6 10" id="KW-0406">Ion transport</keyword>
<evidence type="ECO:0000313" key="12">
    <source>
        <dbReference type="Proteomes" id="UP000886857"/>
    </source>
</evidence>
<evidence type="ECO:0000256" key="4">
    <source>
        <dbReference type="ARBA" id="ARBA00022448"/>
    </source>
</evidence>
<evidence type="ECO:0000256" key="8">
    <source>
        <dbReference type="ARBA" id="ARBA00023196"/>
    </source>
</evidence>
<comment type="caution">
    <text evidence="11">The sequence shown here is derived from an EMBL/GenBank/DDBJ whole genome shotgun (WGS) entry which is preliminary data.</text>
</comment>
<proteinExistence type="inferred from homology"/>
<evidence type="ECO:0000256" key="2">
    <source>
        <dbReference type="ARBA" id="ARBA00004170"/>
    </source>
</evidence>
<keyword evidence="8 10" id="KW-0139">CF(1)</keyword>
<dbReference type="GO" id="GO:0045259">
    <property type="term" value="C:proton-transporting ATP synthase complex"/>
    <property type="evidence" value="ECO:0007669"/>
    <property type="project" value="UniProtKB-KW"/>
</dbReference>
<keyword evidence="7 10" id="KW-0472">Membrane</keyword>
<reference evidence="11" key="1">
    <citation type="submission" date="2020-10" db="EMBL/GenBank/DDBJ databases">
        <authorList>
            <person name="Gilroy R."/>
        </authorList>
    </citation>
    <scope>NUCLEOTIDE SEQUENCE</scope>
    <source>
        <strain evidence="11">10406</strain>
    </source>
</reference>
<protein>
    <recommendedName>
        <fullName evidence="10">ATP synthase gamma chain</fullName>
    </recommendedName>
    <alternativeName>
        <fullName evidence="10">ATP synthase F1 sector gamma subunit</fullName>
    </alternativeName>
    <alternativeName>
        <fullName evidence="10">F-ATPase gamma subunit</fullName>
    </alternativeName>
</protein>
<comment type="subunit">
    <text evidence="10">F-type ATPases have 2 components, CF(1) - the catalytic core - and CF(0) - the membrane proton channel. CF(1) has five subunits: alpha(3), beta(3), gamma(1), delta(1), epsilon(1). CF(0) has three main subunits: a, b and c.</text>
</comment>
<dbReference type="HAMAP" id="MF_00815">
    <property type="entry name" value="ATP_synth_gamma_bact"/>
    <property type="match status" value="1"/>
</dbReference>
<dbReference type="Proteomes" id="UP000886857">
    <property type="component" value="Unassembled WGS sequence"/>
</dbReference>
<dbReference type="InterPro" id="IPR000131">
    <property type="entry name" value="ATP_synth_F1_gsu"/>
</dbReference>
<dbReference type="PANTHER" id="PTHR11693:SF22">
    <property type="entry name" value="ATP SYNTHASE SUBUNIT GAMMA, MITOCHONDRIAL"/>
    <property type="match status" value="1"/>
</dbReference>
<evidence type="ECO:0000256" key="9">
    <source>
        <dbReference type="ARBA" id="ARBA00023310"/>
    </source>
</evidence>
<comment type="subcellular location">
    <subcellularLocation>
        <location evidence="10">Cell membrane</location>
        <topology evidence="10">Peripheral membrane protein</topology>
    </subcellularLocation>
    <subcellularLocation>
        <location evidence="2">Membrane</location>
        <topology evidence="2">Peripheral membrane protein</topology>
    </subcellularLocation>
</comment>
<evidence type="ECO:0000256" key="5">
    <source>
        <dbReference type="ARBA" id="ARBA00022781"/>
    </source>
</evidence>
<dbReference type="PANTHER" id="PTHR11693">
    <property type="entry name" value="ATP SYNTHASE GAMMA CHAIN"/>
    <property type="match status" value="1"/>
</dbReference>
<dbReference type="PRINTS" id="PR00126">
    <property type="entry name" value="ATPASEGAMMA"/>
</dbReference>
<dbReference type="GO" id="GO:0005524">
    <property type="term" value="F:ATP binding"/>
    <property type="evidence" value="ECO:0007669"/>
    <property type="project" value="UniProtKB-UniRule"/>
</dbReference>
<dbReference type="PROSITE" id="PS00153">
    <property type="entry name" value="ATPASE_GAMMA"/>
    <property type="match status" value="1"/>
</dbReference>
<gene>
    <name evidence="10 11" type="primary">atpG</name>
    <name evidence="11" type="ORF">IAC73_01510</name>
</gene>
<dbReference type="EMBL" id="DVOE01000020">
    <property type="protein sequence ID" value="HIU98505.1"/>
    <property type="molecule type" value="Genomic_DNA"/>
</dbReference>
<keyword evidence="9 10" id="KW-0066">ATP synthesis</keyword>
<dbReference type="AlphaFoldDB" id="A0A9D1N8Z7"/>
<dbReference type="Gene3D" id="3.40.1380.10">
    <property type="match status" value="1"/>
</dbReference>
<dbReference type="GO" id="GO:0046933">
    <property type="term" value="F:proton-transporting ATP synthase activity, rotational mechanism"/>
    <property type="evidence" value="ECO:0007669"/>
    <property type="project" value="UniProtKB-UniRule"/>
</dbReference>
<name>A0A9D1N8Z7_9FIRM</name>
<organism evidence="11 12">
    <name type="scientific">Candidatus Limadaptatus stercoripullorum</name>
    <dbReference type="NCBI Taxonomy" id="2840846"/>
    <lineage>
        <taxon>Bacteria</taxon>
        <taxon>Bacillati</taxon>
        <taxon>Bacillota</taxon>
        <taxon>Clostridia</taxon>
        <taxon>Eubacteriales</taxon>
        <taxon>Candidatus Limadaptatus</taxon>
    </lineage>
</organism>
<evidence type="ECO:0000256" key="6">
    <source>
        <dbReference type="ARBA" id="ARBA00023065"/>
    </source>
</evidence>
<evidence type="ECO:0000256" key="1">
    <source>
        <dbReference type="ARBA" id="ARBA00003456"/>
    </source>
</evidence>
<dbReference type="NCBIfam" id="TIGR01146">
    <property type="entry name" value="ATPsyn_F1gamma"/>
    <property type="match status" value="1"/>
</dbReference>
<dbReference type="GO" id="GO:0005886">
    <property type="term" value="C:plasma membrane"/>
    <property type="evidence" value="ECO:0007669"/>
    <property type="project" value="UniProtKB-SubCell"/>
</dbReference>
<dbReference type="SUPFAM" id="SSF52943">
    <property type="entry name" value="ATP synthase (F1-ATPase), gamma subunit"/>
    <property type="match status" value="1"/>
</dbReference>
<comment type="similarity">
    <text evidence="3 10">Belongs to the ATPase gamma chain family.</text>
</comment>
<dbReference type="Pfam" id="PF00231">
    <property type="entry name" value="ATP-synt"/>
    <property type="match status" value="1"/>
</dbReference>
<keyword evidence="10" id="KW-1003">Cell membrane</keyword>
<evidence type="ECO:0000313" key="11">
    <source>
        <dbReference type="EMBL" id="HIU98505.1"/>
    </source>
</evidence>
<evidence type="ECO:0000256" key="3">
    <source>
        <dbReference type="ARBA" id="ARBA00007681"/>
    </source>
</evidence>
<dbReference type="InterPro" id="IPR035968">
    <property type="entry name" value="ATP_synth_F1_ATPase_gsu"/>
</dbReference>
<accession>A0A9D1N8Z7</accession>
<sequence>MSGIAEIKHRISSVRDTKKITNAMYLIASTKVRKAKADLERTRPYFTALQHEIARMFHAEEGGESIYFEHAEKRAEKSAPATALAITADKGLAGAYNQNVIKRTLKYAAANPGCRIYAVGEFGRQYFAHHGIDYEKDFLYTAQNPTLHRAREICDILLDAYTAGETDRIDIIYTDFGSAGGEEVYEMRLLPFAAEDFKKADRPAADFVYEPSVPEVLEYAVRSFVAGFVYAALVDAYCCEQNERMVAMLGADKNADEILARLSLAYNRERQAAITREITEITSGARAMRLSRKEGV</sequence>